<evidence type="ECO:0000313" key="1">
    <source>
        <dbReference type="EMBL" id="NNH04353.1"/>
    </source>
</evidence>
<dbReference type="Proteomes" id="UP000543598">
    <property type="component" value="Unassembled WGS sequence"/>
</dbReference>
<accession>A0A7Y2M3D9</accession>
<keyword evidence="2" id="KW-1185">Reference proteome</keyword>
<reference evidence="1 2" key="1">
    <citation type="submission" date="2020-05" db="EMBL/GenBank/DDBJ databases">
        <title>MicrobeNet Type strains.</title>
        <authorList>
            <person name="Nicholson A.C."/>
        </authorList>
    </citation>
    <scope>NUCLEOTIDE SEQUENCE [LARGE SCALE GENOMIC DNA]</scope>
    <source>
        <strain evidence="1 2">JCM 14282</strain>
    </source>
</reference>
<name>A0A7Y2M3D9_9MICO</name>
<protein>
    <submittedName>
        <fullName evidence="1">Uncharacterized protein</fullName>
    </submittedName>
</protein>
<dbReference type="EMBL" id="JABEMB010000014">
    <property type="protein sequence ID" value="NNH04353.1"/>
    <property type="molecule type" value="Genomic_DNA"/>
</dbReference>
<proteinExistence type="predicted"/>
<dbReference type="AlphaFoldDB" id="A0A7Y2M3D9"/>
<gene>
    <name evidence="1" type="ORF">HLA99_10875</name>
</gene>
<evidence type="ECO:0000313" key="2">
    <source>
        <dbReference type="Proteomes" id="UP000543598"/>
    </source>
</evidence>
<dbReference type="RefSeq" id="WP_167038459.1">
    <property type="nucleotide sequence ID" value="NZ_BAAANA010000001.1"/>
</dbReference>
<organism evidence="1 2">
    <name type="scientific">Microbacterium ulmi</name>
    <dbReference type="NCBI Taxonomy" id="179095"/>
    <lineage>
        <taxon>Bacteria</taxon>
        <taxon>Bacillati</taxon>
        <taxon>Actinomycetota</taxon>
        <taxon>Actinomycetes</taxon>
        <taxon>Micrococcales</taxon>
        <taxon>Microbacteriaceae</taxon>
        <taxon>Microbacterium</taxon>
    </lineage>
</organism>
<comment type="caution">
    <text evidence="1">The sequence shown here is derived from an EMBL/GenBank/DDBJ whole genome shotgun (WGS) entry which is preliminary data.</text>
</comment>
<sequence>MTASAPRIAMLLPEGWVRIPIAGEGTTSVDDIVRRAVARIDPRRRDLARVTLRTRLEEAVRGAERRGLHELVMPVAETNGVFMPVSLAIGPLPRQPSALRSVEDVLVGFASATPGALAVEIGGALGIRFLVDQPARNDASGALEAPPVRLASYIVSPGPGHPEWLVFSASIMIPDAENSAELVAVMEFVVDSLLATVAFEENA</sequence>